<feature type="region of interest" description="Disordered" evidence="1">
    <location>
        <begin position="226"/>
        <end position="281"/>
    </location>
</feature>
<accession>A0AAD7CCR6</accession>
<feature type="region of interest" description="Disordered" evidence="1">
    <location>
        <begin position="113"/>
        <end position="137"/>
    </location>
</feature>
<keyword evidence="3" id="KW-1185">Reference proteome</keyword>
<dbReference type="EMBL" id="JARKIF010000003">
    <property type="protein sequence ID" value="KAJ7644860.1"/>
    <property type="molecule type" value="Genomic_DNA"/>
</dbReference>
<evidence type="ECO:0000313" key="3">
    <source>
        <dbReference type="Proteomes" id="UP001221142"/>
    </source>
</evidence>
<feature type="compositionally biased region" description="Polar residues" evidence="1">
    <location>
        <begin position="121"/>
        <end position="130"/>
    </location>
</feature>
<evidence type="ECO:0000256" key="1">
    <source>
        <dbReference type="SAM" id="MobiDB-lite"/>
    </source>
</evidence>
<sequence>MDGDSRQLFERGLEQLQKETEGYRARAEAQTREIAEVKGVSTAEIPTPVRRTLAESEREREKLHEELRASQAKIAEKKEELIKEKLKREQREQELKNLRASGETMRAELGRFLDGLGGTTEAGTSPGQRKTGTKTDIKVEQDMAKVPEEAGRPAEATEAIPIVHWRKRLLENSSDDDPDEDSDDPIFALNRRVLVRPSGEVSMILLLPFGDHTKEYSCPGRALLLKSTKNSSKGSTGPSKTSNDTKRKADAKDSAKTTPPPSKRLRPSVIRSEENPIDLFA</sequence>
<dbReference type="AlphaFoldDB" id="A0AAD7CCR6"/>
<evidence type="ECO:0000313" key="2">
    <source>
        <dbReference type="EMBL" id="KAJ7644860.1"/>
    </source>
</evidence>
<proteinExistence type="predicted"/>
<dbReference type="Proteomes" id="UP001221142">
    <property type="component" value="Unassembled WGS sequence"/>
</dbReference>
<feature type="compositionally biased region" description="Low complexity" evidence="1">
    <location>
        <begin position="226"/>
        <end position="242"/>
    </location>
</feature>
<feature type="compositionally biased region" description="Basic and acidic residues" evidence="1">
    <location>
        <begin position="52"/>
        <end position="69"/>
    </location>
</feature>
<organism evidence="2 3">
    <name type="scientific">Roridomyces roridus</name>
    <dbReference type="NCBI Taxonomy" id="1738132"/>
    <lineage>
        <taxon>Eukaryota</taxon>
        <taxon>Fungi</taxon>
        <taxon>Dikarya</taxon>
        <taxon>Basidiomycota</taxon>
        <taxon>Agaricomycotina</taxon>
        <taxon>Agaricomycetes</taxon>
        <taxon>Agaricomycetidae</taxon>
        <taxon>Agaricales</taxon>
        <taxon>Marasmiineae</taxon>
        <taxon>Mycenaceae</taxon>
        <taxon>Roridomyces</taxon>
    </lineage>
</organism>
<feature type="region of interest" description="Disordered" evidence="1">
    <location>
        <begin position="50"/>
        <end position="69"/>
    </location>
</feature>
<name>A0AAD7CCR6_9AGAR</name>
<comment type="caution">
    <text evidence="2">The sequence shown here is derived from an EMBL/GenBank/DDBJ whole genome shotgun (WGS) entry which is preliminary data.</text>
</comment>
<gene>
    <name evidence="2" type="ORF">FB45DRAFT_1116768</name>
</gene>
<feature type="compositionally biased region" description="Basic and acidic residues" evidence="1">
    <location>
        <begin position="243"/>
        <end position="255"/>
    </location>
</feature>
<reference evidence="2" key="1">
    <citation type="submission" date="2023-03" db="EMBL/GenBank/DDBJ databases">
        <title>Massive genome expansion in bonnet fungi (Mycena s.s.) driven by repeated elements and novel gene families across ecological guilds.</title>
        <authorList>
            <consortium name="Lawrence Berkeley National Laboratory"/>
            <person name="Harder C.B."/>
            <person name="Miyauchi S."/>
            <person name="Viragh M."/>
            <person name="Kuo A."/>
            <person name="Thoen E."/>
            <person name="Andreopoulos B."/>
            <person name="Lu D."/>
            <person name="Skrede I."/>
            <person name="Drula E."/>
            <person name="Henrissat B."/>
            <person name="Morin E."/>
            <person name="Kohler A."/>
            <person name="Barry K."/>
            <person name="LaButti K."/>
            <person name="Morin E."/>
            <person name="Salamov A."/>
            <person name="Lipzen A."/>
            <person name="Mereny Z."/>
            <person name="Hegedus B."/>
            <person name="Baldrian P."/>
            <person name="Stursova M."/>
            <person name="Weitz H."/>
            <person name="Taylor A."/>
            <person name="Grigoriev I.V."/>
            <person name="Nagy L.G."/>
            <person name="Martin F."/>
            <person name="Kauserud H."/>
        </authorList>
    </citation>
    <scope>NUCLEOTIDE SEQUENCE</scope>
    <source>
        <strain evidence="2">9284</strain>
    </source>
</reference>
<protein>
    <submittedName>
        <fullName evidence="2">Uncharacterized protein</fullName>
    </submittedName>
</protein>